<evidence type="ECO:0000256" key="2">
    <source>
        <dbReference type="ARBA" id="ARBA00009142"/>
    </source>
</evidence>
<dbReference type="PANTHER" id="PTHR30269">
    <property type="entry name" value="TRANSMEMBRANE PROTEIN YFCA"/>
    <property type="match status" value="1"/>
</dbReference>
<evidence type="ECO:0000256" key="6">
    <source>
        <dbReference type="ARBA" id="ARBA00022989"/>
    </source>
</evidence>
<dbReference type="InterPro" id="IPR002781">
    <property type="entry name" value="TM_pro_TauE-like"/>
</dbReference>
<evidence type="ECO:0000313" key="9">
    <source>
        <dbReference type="EMBL" id="VDC25245.1"/>
    </source>
</evidence>
<dbReference type="Pfam" id="PF01925">
    <property type="entry name" value="TauE"/>
    <property type="match status" value="1"/>
</dbReference>
<dbReference type="RefSeq" id="WP_124085891.1">
    <property type="nucleotide sequence ID" value="NZ_UXAW01000051.1"/>
</dbReference>
<dbReference type="GO" id="GO:0005886">
    <property type="term" value="C:plasma membrane"/>
    <property type="evidence" value="ECO:0007669"/>
    <property type="project" value="UniProtKB-SubCell"/>
</dbReference>
<dbReference type="InterPro" id="IPR052017">
    <property type="entry name" value="TSUP"/>
</dbReference>
<keyword evidence="7 8" id="KW-0472">Membrane</keyword>
<dbReference type="PANTHER" id="PTHR30269:SF37">
    <property type="entry name" value="MEMBRANE TRANSPORTER PROTEIN"/>
    <property type="match status" value="1"/>
</dbReference>
<evidence type="ECO:0000256" key="4">
    <source>
        <dbReference type="ARBA" id="ARBA00022475"/>
    </source>
</evidence>
<keyword evidence="5 8" id="KW-0812">Transmembrane</keyword>
<proteinExistence type="inferred from homology"/>
<comment type="similarity">
    <text evidence="2 8">Belongs to the 4-toluene sulfonate uptake permease (TSUP) (TC 2.A.102) family.</text>
</comment>
<dbReference type="Proteomes" id="UP000277498">
    <property type="component" value="Unassembled WGS sequence"/>
</dbReference>
<feature type="transmembrane region" description="Helical" evidence="8">
    <location>
        <begin position="71"/>
        <end position="90"/>
    </location>
</feature>
<dbReference type="AlphaFoldDB" id="A0A3P5WU60"/>
<keyword evidence="10" id="KW-1185">Reference proteome</keyword>
<protein>
    <recommendedName>
        <fullName evidence="8">Probable membrane transporter protein</fullName>
    </recommendedName>
</protein>
<evidence type="ECO:0000256" key="8">
    <source>
        <dbReference type="RuleBase" id="RU363041"/>
    </source>
</evidence>
<accession>A0A3P5WU60</accession>
<evidence type="ECO:0000313" key="10">
    <source>
        <dbReference type="Proteomes" id="UP000277498"/>
    </source>
</evidence>
<name>A0A3P5WU60_9RHOB</name>
<dbReference type="EMBL" id="UXAW01000051">
    <property type="protein sequence ID" value="VDC25245.1"/>
    <property type="molecule type" value="Genomic_DNA"/>
</dbReference>
<keyword evidence="4 8" id="KW-1003">Cell membrane</keyword>
<dbReference type="OrthoDB" id="7028171at2"/>
<gene>
    <name evidence="9" type="ORF">XINFAN_01483</name>
</gene>
<keyword evidence="6 8" id="KW-1133">Transmembrane helix</keyword>
<reference evidence="9 10" key="1">
    <citation type="submission" date="2018-11" db="EMBL/GenBank/DDBJ databases">
        <authorList>
            <person name="Criscuolo A."/>
        </authorList>
    </citation>
    <scope>NUCLEOTIDE SEQUENCE [LARGE SCALE GENOMIC DNA]</scope>
    <source>
        <strain evidence="9">ACIP111625</strain>
    </source>
</reference>
<evidence type="ECO:0000256" key="5">
    <source>
        <dbReference type="ARBA" id="ARBA00022692"/>
    </source>
</evidence>
<feature type="transmembrane region" description="Helical" evidence="8">
    <location>
        <begin position="96"/>
        <end position="115"/>
    </location>
</feature>
<evidence type="ECO:0000256" key="3">
    <source>
        <dbReference type="ARBA" id="ARBA00022448"/>
    </source>
</evidence>
<feature type="transmembrane region" description="Helical" evidence="8">
    <location>
        <begin position="224"/>
        <end position="242"/>
    </location>
</feature>
<comment type="subcellular location">
    <subcellularLocation>
        <location evidence="1 8">Cell membrane</location>
        <topology evidence="1 8">Multi-pass membrane protein</topology>
    </subcellularLocation>
</comment>
<keyword evidence="3" id="KW-0813">Transport</keyword>
<feature type="transmembrane region" description="Helical" evidence="8">
    <location>
        <begin position="199"/>
        <end position="217"/>
    </location>
</feature>
<feature type="transmembrane region" description="Helical" evidence="8">
    <location>
        <begin position="30"/>
        <end position="59"/>
    </location>
</feature>
<feature type="transmembrane region" description="Helical" evidence="8">
    <location>
        <begin position="165"/>
        <end position="187"/>
    </location>
</feature>
<sequence>MDGTAFWIAALIASALVGLSKGGLPMIGMLAVPVLSLVISPVTAAGLLLPVFVVSDLFGLWAWRKAFDARVLRIVVSGAAAGIGIGWATASLVPEAAVTLLVGVIGLVFAANTLLRRRPEGPPRPARVGPGLFWGTIAGFTSFVSHAGAPPFQVYVLPLRLEKTVFAGTATIAFALINAMKLIPYWFLGQLNPQNLRVAAILFLPAVIAVFAGIRLVRWLPEKLFYRLVIWSLLAISVRLVHDGLTGLL</sequence>
<evidence type="ECO:0000256" key="1">
    <source>
        <dbReference type="ARBA" id="ARBA00004651"/>
    </source>
</evidence>
<evidence type="ECO:0000256" key="7">
    <source>
        <dbReference type="ARBA" id="ARBA00023136"/>
    </source>
</evidence>
<organism evidence="9 10">
    <name type="scientific">Pseudogemmobacter humi</name>
    <dbReference type="NCBI Taxonomy" id="2483812"/>
    <lineage>
        <taxon>Bacteria</taxon>
        <taxon>Pseudomonadati</taxon>
        <taxon>Pseudomonadota</taxon>
        <taxon>Alphaproteobacteria</taxon>
        <taxon>Rhodobacterales</taxon>
        <taxon>Paracoccaceae</taxon>
        <taxon>Pseudogemmobacter</taxon>
    </lineage>
</organism>